<evidence type="ECO:0000313" key="2">
    <source>
        <dbReference type="Proteomes" id="UP000184121"/>
    </source>
</evidence>
<dbReference type="EMBL" id="FRBY01000004">
    <property type="protein sequence ID" value="SHM36510.1"/>
    <property type="molecule type" value="Genomic_DNA"/>
</dbReference>
<evidence type="ECO:0008006" key="3">
    <source>
        <dbReference type="Google" id="ProtNLM"/>
    </source>
</evidence>
<protein>
    <recommendedName>
        <fullName evidence="3">Lipoprotein</fullName>
    </recommendedName>
</protein>
<keyword evidence="2" id="KW-1185">Reference proteome</keyword>
<sequence length="51" mass="5989">MIIDILKKTVLICFVFPILFGCQNNKDAKNITSKNLNELIFKKWLKDTIVY</sequence>
<dbReference type="PROSITE" id="PS51257">
    <property type="entry name" value="PROKAR_LIPOPROTEIN"/>
    <property type="match status" value="1"/>
</dbReference>
<organism evidence="1 2">
    <name type="scientific">Flavobacterium saccharophilum</name>
    <dbReference type="NCBI Taxonomy" id="29534"/>
    <lineage>
        <taxon>Bacteria</taxon>
        <taxon>Pseudomonadati</taxon>
        <taxon>Bacteroidota</taxon>
        <taxon>Flavobacteriia</taxon>
        <taxon>Flavobacteriales</taxon>
        <taxon>Flavobacteriaceae</taxon>
        <taxon>Flavobacterium</taxon>
    </lineage>
</organism>
<accession>A0A1M7I704</accession>
<name>A0A1M7I704_9FLAO</name>
<dbReference type="Proteomes" id="UP000184121">
    <property type="component" value="Unassembled WGS sequence"/>
</dbReference>
<gene>
    <name evidence="1" type="ORF">SAMN05444366_3041</name>
</gene>
<dbReference type="STRING" id="29534.SAMN05444366_3041"/>
<evidence type="ECO:0000313" key="1">
    <source>
        <dbReference type="EMBL" id="SHM36510.1"/>
    </source>
</evidence>
<reference evidence="2" key="1">
    <citation type="submission" date="2016-11" db="EMBL/GenBank/DDBJ databases">
        <authorList>
            <person name="Varghese N."/>
            <person name="Submissions S."/>
        </authorList>
    </citation>
    <scope>NUCLEOTIDE SEQUENCE [LARGE SCALE GENOMIC DNA]</scope>
    <source>
        <strain evidence="2">DSM 1811</strain>
    </source>
</reference>
<dbReference type="AlphaFoldDB" id="A0A1M7I704"/>
<proteinExistence type="predicted"/>